<dbReference type="EMBL" id="CP031001">
    <property type="protein sequence ID" value="QHN78697.1"/>
    <property type="molecule type" value="Genomic_DNA"/>
</dbReference>
<name>A0A6B9VBZ9_ARAHY</name>
<feature type="chain" id="PRO_5025452775" description="Secreted protein" evidence="1">
    <location>
        <begin position="19"/>
        <end position="90"/>
    </location>
</feature>
<sequence>MRCCLAALMLILVNRIPTKPFQLQRRFFIAFPICPSRGNSKTVETVKNYRRILKGFEVFSILKINFDKIAILVINCSERWRLVIANVSNF</sequence>
<proteinExistence type="predicted"/>
<dbReference type="AlphaFoldDB" id="A0A6B9VBZ9"/>
<evidence type="ECO:0000256" key="1">
    <source>
        <dbReference type="SAM" id="SignalP"/>
    </source>
</evidence>
<protein>
    <recommendedName>
        <fullName evidence="4">Secreted protein</fullName>
    </recommendedName>
</protein>
<evidence type="ECO:0000313" key="3">
    <source>
        <dbReference type="Proteomes" id="UP000464620"/>
    </source>
</evidence>
<reference evidence="2 3" key="1">
    <citation type="submission" date="2020-01" db="EMBL/GenBank/DDBJ databases">
        <title>Genome sequence of Arachis hypogaea, cultivar Shitouqi.</title>
        <authorList>
            <person name="Zhuang W."/>
            <person name="Chen H."/>
            <person name="Varshney R."/>
            <person name="Wang D."/>
            <person name="Ming R."/>
        </authorList>
    </citation>
    <scope>NUCLEOTIDE SEQUENCE [LARGE SCALE GENOMIC DNA]</scope>
    <source>
        <tissue evidence="2">Young leaf</tissue>
    </source>
</reference>
<evidence type="ECO:0008006" key="4">
    <source>
        <dbReference type="Google" id="ProtNLM"/>
    </source>
</evidence>
<keyword evidence="1" id="KW-0732">Signal</keyword>
<feature type="signal peptide" evidence="1">
    <location>
        <begin position="1"/>
        <end position="18"/>
    </location>
</feature>
<organism evidence="2 3">
    <name type="scientific">Arachis hypogaea</name>
    <name type="common">Peanut</name>
    <dbReference type="NCBI Taxonomy" id="3818"/>
    <lineage>
        <taxon>Eukaryota</taxon>
        <taxon>Viridiplantae</taxon>
        <taxon>Streptophyta</taxon>
        <taxon>Embryophyta</taxon>
        <taxon>Tracheophyta</taxon>
        <taxon>Spermatophyta</taxon>
        <taxon>Magnoliopsida</taxon>
        <taxon>eudicotyledons</taxon>
        <taxon>Gunneridae</taxon>
        <taxon>Pentapetalae</taxon>
        <taxon>rosids</taxon>
        <taxon>fabids</taxon>
        <taxon>Fabales</taxon>
        <taxon>Fabaceae</taxon>
        <taxon>Papilionoideae</taxon>
        <taxon>50 kb inversion clade</taxon>
        <taxon>dalbergioids sensu lato</taxon>
        <taxon>Dalbergieae</taxon>
        <taxon>Pterocarpus clade</taxon>
        <taxon>Arachis</taxon>
    </lineage>
</organism>
<dbReference type="Proteomes" id="UP000464620">
    <property type="component" value="Chromosome B09"/>
</dbReference>
<evidence type="ECO:0000313" key="2">
    <source>
        <dbReference type="EMBL" id="QHN78697.1"/>
    </source>
</evidence>
<gene>
    <name evidence="2" type="ORF">DS421_19g663580</name>
</gene>
<accession>A0A6B9VBZ9</accession>